<evidence type="ECO:0000313" key="13">
    <source>
        <dbReference type="Proteomes" id="UP000045285"/>
    </source>
</evidence>
<comment type="cofactor">
    <cofactor evidence="1 10">
        <name>Zn(2+)</name>
        <dbReference type="ChEBI" id="CHEBI:29105"/>
    </cofactor>
</comment>
<keyword evidence="13" id="KW-1185">Reference proteome</keyword>
<dbReference type="InterPro" id="IPR041891">
    <property type="entry name" value="Alpha_CA_prokaryot-like"/>
</dbReference>
<accession>A0A090DNI8</accession>
<dbReference type="InterPro" id="IPR001148">
    <property type="entry name" value="CA_dom"/>
</dbReference>
<evidence type="ECO:0000256" key="5">
    <source>
        <dbReference type="ARBA" id="ARBA00014628"/>
    </source>
</evidence>
<evidence type="ECO:0000256" key="10">
    <source>
        <dbReference type="RuleBase" id="RU367011"/>
    </source>
</evidence>
<feature type="domain" description="Alpha-carbonic anhydrase" evidence="11">
    <location>
        <begin position="28"/>
        <end position="249"/>
    </location>
</feature>
<evidence type="ECO:0000256" key="2">
    <source>
        <dbReference type="ARBA" id="ARBA00002904"/>
    </source>
</evidence>
<reference evidence="13" key="1">
    <citation type="submission" date="2014-08" db="EMBL/GenBank/DDBJ databases">
        <authorList>
            <person name="Moulin L."/>
        </authorList>
    </citation>
    <scope>NUCLEOTIDE SEQUENCE [LARGE SCALE GENOMIC DNA]</scope>
</reference>
<keyword evidence="7 10" id="KW-0862">Zinc</keyword>
<organism evidence="12 13">
    <name type="scientific">Mesorhizobium plurifarium</name>
    <dbReference type="NCBI Taxonomy" id="69974"/>
    <lineage>
        <taxon>Bacteria</taxon>
        <taxon>Pseudomonadati</taxon>
        <taxon>Pseudomonadota</taxon>
        <taxon>Alphaproteobacteria</taxon>
        <taxon>Hyphomicrobiales</taxon>
        <taxon>Phyllobacteriaceae</taxon>
        <taxon>Mesorhizobium</taxon>
    </lineage>
</organism>
<evidence type="ECO:0000256" key="7">
    <source>
        <dbReference type="ARBA" id="ARBA00022833"/>
    </source>
</evidence>
<evidence type="ECO:0000256" key="3">
    <source>
        <dbReference type="ARBA" id="ARBA00010718"/>
    </source>
</evidence>
<evidence type="ECO:0000256" key="9">
    <source>
        <dbReference type="ARBA" id="ARBA00048348"/>
    </source>
</evidence>
<dbReference type="GO" id="GO:0008270">
    <property type="term" value="F:zinc ion binding"/>
    <property type="evidence" value="ECO:0007669"/>
    <property type="project" value="UniProtKB-UniRule"/>
</dbReference>
<dbReference type="InterPro" id="IPR023561">
    <property type="entry name" value="Carbonic_anhydrase_a-class"/>
</dbReference>
<dbReference type="InterPro" id="IPR018338">
    <property type="entry name" value="Carbonic_anhydrase_a-class_CS"/>
</dbReference>
<dbReference type="EC" id="4.2.1.1" evidence="4 10"/>
<dbReference type="SMART" id="SM01057">
    <property type="entry name" value="Carb_anhydrase"/>
    <property type="match status" value="1"/>
</dbReference>
<dbReference type="Gene3D" id="3.10.200.10">
    <property type="entry name" value="Alpha carbonic anhydrase"/>
    <property type="match status" value="1"/>
</dbReference>
<dbReference type="Pfam" id="PF00194">
    <property type="entry name" value="Carb_anhydrase"/>
    <property type="match status" value="1"/>
</dbReference>
<dbReference type="PROSITE" id="PS51144">
    <property type="entry name" value="ALPHA_CA_2"/>
    <property type="match status" value="1"/>
</dbReference>
<keyword evidence="8 10" id="KW-0456">Lyase</keyword>
<evidence type="ECO:0000313" key="12">
    <source>
        <dbReference type="EMBL" id="CDX17972.1"/>
    </source>
</evidence>
<dbReference type="Proteomes" id="UP000045285">
    <property type="component" value="Unassembled WGS sequence"/>
</dbReference>
<sequence length="249" mass="27137">MDRRHLIKGFAAQGVCLICAAAARADGAHWGYTGQVGPEHWADLDRKNFVCSAGTQQSPIDITDAVKADMPRISVDWHKGPCKLVNNGHTIQINTPGGSTLTRGDRTFELIQFHFHTPSEHRIAGKSFPMEAHFVHKDTKSDSFGVLGVFLRPGATNASFASLAAVFPARPGASMAADIDPSGLLPASLSYWTYEGSLTTPPCTESVEWMLAKEPVEVDAADIARFVSLYPHNARPIRSPNRRFILDIN</sequence>
<evidence type="ECO:0000256" key="6">
    <source>
        <dbReference type="ARBA" id="ARBA00022723"/>
    </source>
</evidence>
<dbReference type="PANTHER" id="PTHR18952">
    <property type="entry name" value="CARBONIC ANHYDRASE"/>
    <property type="match status" value="1"/>
</dbReference>
<dbReference type="PANTHER" id="PTHR18952:SF265">
    <property type="entry name" value="CARBONIC ANHYDRASE"/>
    <property type="match status" value="1"/>
</dbReference>
<dbReference type="GO" id="GO:0004089">
    <property type="term" value="F:carbonate dehydratase activity"/>
    <property type="evidence" value="ECO:0007669"/>
    <property type="project" value="UniProtKB-UniRule"/>
</dbReference>
<keyword evidence="6 10" id="KW-0479">Metal-binding</keyword>
<proteinExistence type="inferred from homology"/>
<comment type="catalytic activity">
    <reaction evidence="9 10">
        <text>hydrogencarbonate + H(+) = CO2 + H2O</text>
        <dbReference type="Rhea" id="RHEA:10748"/>
        <dbReference type="ChEBI" id="CHEBI:15377"/>
        <dbReference type="ChEBI" id="CHEBI:15378"/>
        <dbReference type="ChEBI" id="CHEBI:16526"/>
        <dbReference type="ChEBI" id="CHEBI:17544"/>
        <dbReference type="EC" id="4.2.1.1"/>
    </reaction>
</comment>
<dbReference type="AlphaFoldDB" id="A0A090DNI8"/>
<dbReference type="InterPro" id="IPR036398">
    <property type="entry name" value="CA_dom_sf"/>
</dbReference>
<evidence type="ECO:0000256" key="8">
    <source>
        <dbReference type="ARBA" id="ARBA00023239"/>
    </source>
</evidence>
<dbReference type="STRING" id="69974.MPLDJ20_20048"/>
<comment type="function">
    <text evidence="2 10">Reversible hydration of carbon dioxide.</text>
</comment>
<dbReference type="CDD" id="cd03124">
    <property type="entry name" value="alpha_CA_prokaryotic_like"/>
    <property type="match status" value="1"/>
</dbReference>
<protein>
    <recommendedName>
        <fullName evidence="5 10">Carbonic anhydrase</fullName>
        <ecNumber evidence="4 10">4.2.1.1</ecNumber>
    </recommendedName>
</protein>
<dbReference type="EMBL" id="CCMZ01000018">
    <property type="protein sequence ID" value="CDX17972.1"/>
    <property type="molecule type" value="Genomic_DNA"/>
</dbReference>
<evidence type="ECO:0000256" key="1">
    <source>
        <dbReference type="ARBA" id="ARBA00001947"/>
    </source>
</evidence>
<comment type="similarity">
    <text evidence="3 10">Belongs to the alpha-carbonic anhydrase family.</text>
</comment>
<evidence type="ECO:0000256" key="4">
    <source>
        <dbReference type="ARBA" id="ARBA00012925"/>
    </source>
</evidence>
<evidence type="ECO:0000259" key="11">
    <source>
        <dbReference type="PROSITE" id="PS51144"/>
    </source>
</evidence>
<dbReference type="SUPFAM" id="SSF51069">
    <property type="entry name" value="Carbonic anhydrase"/>
    <property type="match status" value="1"/>
</dbReference>
<gene>
    <name evidence="12" type="primary">cah</name>
    <name evidence="12" type="ORF">MPL3356_250053</name>
</gene>
<dbReference type="PROSITE" id="PS00162">
    <property type="entry name" value="ALPHA_CA_1"/>
    <property type="match status" value="1"/>
</dbReference>
<name>A0A090DNI8_MESPL</name>